<keyword evidence="2" id="KW-1185">Reference proteome</keyword>
<proteinExistence type="predicted"/>
<dbReference type="RefSeq" id="WP_204007826.1">
    <property type="nucleotide sequence ID" value="NZ_BOPG01000076.1"/>
</dbReference>
<evidence type="ECO:0000313" key="2">
    <source>
        <dbReference type="Proteomes" id="UP000612585"/>
    </source>
</evidence>
<organism evidence="1 2">
    <name type="scientific">Virgisporangium aurantiacum</name>
    <dbReference type="NCBI Taxonomy" id="175570"/>
    <lineage>
        <taxon>Bacteria</taxon>
        <taxon>Bacillati</taxon>
        <taxon>Actinomycetota</taxon>
        <taxon>Actinomycetes</taxon>
        <taxon>Micromonosporales</taxon>
        <taxon>Micromonosporaceae</taxon>
        <taxon>Virgisporangium</taxon>
    </lineage>
</organism>
<gene>
    <name evidence="1" type="ORF">Vau01_097990</name>
</gene>
<protein>
    <submittedName>
        <fullName evidence="1">Uncharacterized protein</fullName>
    </submittedName>
</protein>
<accession>A0A8J3ZGB1</accession>
<dbReference type="Proteomes" id="UP000612585">
    <property type="component" value="Unassembled WGS sequence"/>
</dbReference>
<comment type="caution">
    <text evidence="1">The sequence shown here is derived from an EMBL/GenBank/DDBJ whole genome shotgun (WGS) entry which is preliminary data.</text>
</comment>
<sequence>MAGAAGRDVDPSILRDVGTIVVRQVSPDPSGDGHSVVDADVVSASNRGAVVRCLFRARLAAELAAVMPGNDVHYRRVPGGNDLLVDPLSSRVTHELMDSSVLNELRFEHLDHHPALADTADFPPYSRRVWTRAAVPIERPAPGEGVIVELRKRLGVYINAHPMVTTGTASSDSQEHWLFGPRACRYVLGPDLTAVRFSPAMGHGDRVGGARMTVRPLRDATPFTGSASGRAADVLAYDRPVRRLQVEAEGPVVVFHYPDGTGRRSLLSARGLYRGHFPVPPGPGLLAVRAIRGDWSVRQVD</sequence>
<evidence type="ECO:0000313" key="1">
    <source>
        <dbReference type="EMBL" id="GIJ62283.1"/>
    </source>
</evidence>
<reference evidence="1" key="1">
    <citation type="submission" date="2021-01" db="EMBL/GenBank/DDBJ databases">
        <title>Whole genome shotgun sequence of Virgisporangium aurantiacum NBRC 16421.</title>
        <authorList>
            <person name="Komaki H."/>
            <person name="Tamura T."/>
        </authorList>
    </citation>
    <scope>NUCLEOTIDE SEQUENCE</scope>
    <source>
        <strain evidence="1">NBRC 16421</strain>
    </source>
</reference>
<dbReference type="EMBL" id="BOPG01000076">
    <property type="protein sequence ID" value="GIJ62283.1"/>
    <property type="molecule type" value="Genomic_DNA"/>
</dbReference>
<dbReference type="AlphaFoldDB" id="A0A8J3ZGB1"/>
<name>A0A8J3ZGB1_9ACTN</name>